<keyword evidence="4" id="KW-1185">Reference proteome</keyword>
<dbReference type="Proteomes" id="UP000002640">
    <property type="component" value="Unassembled WGS sequence"/>
</dbReference>
<feature type="region of interest" description="Disordered" evidence="2">
    <location>
        <begin position="294"/>
        <end position="314"/>
    </location>
</feature>
<proteinExistence type="predicted"/>
<evidence type="ECO:0000313" key="3">
    <source>
        <dbReference type="EMBL" id="EGZ21095.1"/>
    </source>
</evidence>
<accession>G4Z8C2</accession>
<dbReference type="InParanoid" id="G4Z8C2"/>
<evidence type="ECO:0000256" key="2">
    <source>
        <dbReference type="SAM" id="MobiDB-lite"/>
    </source>
</evidence>
<evidence type="ECO:0000313" key="4">
    <source>
        <dbReference type="Proteomes" id="UP000002640"/>
    </source>
</evidence>
<reference evidence="3 4" key="1">
    <citation type="journal article" date="2006" name="Science">
        <title>Phytophthora genome sequences uncover evolutionary origins and mechanisms of pathogenesis.</title>
        <authorList>
            <person name="Tyler B.M."/>
            <person name="Tripathy S."/>
            <person name="Zhang X."/>
            <person name="Dehal P."/>
            <person name="Jiang R.H."/>
            <person name="Aerts A."/>
            <person name="Arredondo F.D."/>
            <person name="Baxter L."/>
            <person name="Bensasson D."/>
            <person name="Beynon J.L."/>
            <person name="Chapman J."/>
            <person name="Damasceno C.M."/>
            <person name="Dorrance A.E."/>
            <person name="Dou D."/>
            <person name="Dickerman A.W."/>
            <person name="Dubchak I.L."/>
            <person name="Garbelotto M."/>
            <person name="Gijzen M."/>
            <person name="Gordon S.G."/>
            <person name="Govers F."/>
            <person name="Grunwald N.J."/>
            <person name="Huang W."/>
            <person name="Ivors K.L."/>
            <person name="Jones R.W."/>
            <person name="Kamoun S."/>
            <person name="Krampis K."/>
            <person name="Lamour K.H."/>
            <person name="Lee M.K."/>
            <person name="McDonald W.H."/>
            <person name="Medina M."/>
            <person name="Meijer H.J."/>
            <person name="Nordberg E.K."/>
            <person name="Maclean D.J."/>
            <person name="Ospina-Giraldo M.D."/>
            <person name="Morris P.F."/>
            <person name="Phuntumart V."/>
            <person name="Putnam N.H."/>
            <person name="Rash S."/>
            <person name="Rose J.K."/>
            <person name="Sakihama Y."/>
            <person name="Salamov A.A."/>
            <person name="Savidor A."/>
            <person name="Scheuring C.F."/>
            <person name="Smith B.M."/>
            <person name="Sobral B.W."/>
            <person name="Terry A."/>
            <person name="Torto-Alalibo T.A."/>
            <person name="Win J."/>
            <person name="Xu Z."/>
            <person name="Zhang H."/>
            <person name="Grigoriev I.V."/>
            <person name="Rokhsar D.S."/>
            <person name="Boore J.L."/>
        </authorList>
    </citation>
    <scope>NUCLEOTIDE SEQUENCE [LARGE SCALE GENOMIC DNA]</scope>
    <source>
        <strain evidence="3 4">P6497</strain>
    </source>
</reference>
<protein>
    <recommendedName>
        <fullName evidence="5">Myb/SANT-like domain-containing protein</fullName>
    </recommendedName>
</protein>
<feature type="coiled-coil region" evidence="1">
    <location>
        <begin position="450"/>
        <end position="477"/>
    </location>
</feature>
<dbReference type="AlphaFoldDB" id="G4Z8C2"/>
<evidence type="ECO:0000256" key="1">
    <source>
        <dbReference type="SAM" id="Coils"/>
    </source>
</evidence>
<gene>
    <name evidence="3" type="ORF">PHYSODRAFT_329126</name>
</gene>
<dbReference type="KEGG" id="psoj:PHYSODRAFT_329126"/>
<keyword evidence="1" id="KW-0175">Coiled coil</keyword>
<evidence type="ECO:0008006" key="5">
    <source>
        <dbReference type="Google" id="ProtNLM"/>
    </source>
</evidence>
<organism evidence="3 4">
    <name type="scientific">Phytophthora sojae (strain P6497)</name>
    <name type="common">Soybean stem and root rot agent</name>
    <name type="synonym">Phytophthora megasperma f. sp. glycines</name>
    <dbReference type="NCBI Taxonomy" id="1094619"/>
    <lineage>
        <taxon>Eukaryota</taxon>
        <taxon>Sar</taxon>
        <taxon>Stramenopiles</taxon>
        <taxon>Oomycota</taxon>
        <taxon>Peronosporomycetes</taxon>
        <taxon>Peronosporales</taxon>
        <taxon>Peronosporaceae</taxon>
        <taxon>Phytophthora</taxon>
    </lineage>
</organism>
<dbReference type="EMBL" id="JH159153">
    <property type="protein sequence ID" value="EGZ21095.1"/>
    <property type="molecule type" value="Genomic_DNA"/>
</dbReference>
<dbReference type="SMR" id="G4Z8C2"/>
<sequence length="493" mass="55059">MSLASCPLEEGLAFDTGPESVYAVQDYALATGKSVRVERASGADRRIVCSSEQPCAFFVQIYRQRMSDKKTYGKWYIASLELEHSETCDAVRRFTTRQIAGLPAFVETVQSNPKASIEALLATVLERYGISLEKQIRLVYRARDLVRNGKAAVRSAILPSQDAPLPPRQYVQRRIKSAQEPKKVKNPERMAWTQTLVESLLIERVVKHGREFVESGEPSQHRQLWDVIRRDFNTMHQLSVTVTQLRAKFRYLHEQYIKVRADEEEAERDAEKLVVYPRCWDMLAEYFGDDIPHSSPSFEVEEKEEGGVAEATDSQVVSASTSTGDIVAAQSASVPFVQSVPLHSVAFQSVPMQTAYQALPLQSVTQSTPVYSASTQVAVSQSQASVVRQEPSPEVAAKRRRLVPPEATVVQQDPHSTVSHYAIASNAPPTDVVEKLEKIQNTQNEMSKSMDGMKQVVEQSNEAIRSLQQALNQSNQVNAALLDFLRRQPPPAS</sequence>
<dbReference type="RefSeq" id="XP_009523812.1">
    <property type="nucleotide sequence ID" value="XM_009525517.1"/>
</dbReference>
<dbReference type="OMA" id="YGKWYIA"/>
<name>G4Z8C2_PHYSP</name>
<dbReference type="GeneID" id="20645893"/>